<dbReference type="PANTHER" id="PTHR13136">
    <property type="entry name" value="TESTIS DEVELOPMENT PROTEIN PRTD"/>
    <property type="match status" value="1"/>
</dbReference>
<accession>A0ABR4CSM8</accession>
<dbReference type="Gene3D" id="3.40.50.1820">
    <property type="entry name" value="alpha/beta hydrolase"/>
    <property type="match status" value="1"/>
</dbReference>
<comment type="caution">
    <text evidence="2">The sequence shown here is derived from an EMBL/GenBank/DDBJ whole genome shotgun (WGS) entry which is preliminary data.</text>
</comment>
<sequence length="313" mass="34506">MANPLTSPGHPRTMASMLAPPVIGVQRTEFTHQSSPQDLIRCGFYYTPNPPEPAVMPMKPVRPATAAGQALAGAALEQYSEALGNWNNELNLYYAAQMIAAKPTPVDSAREIARRSVMPDGIPNPGFIITHGGRSNLDGLEGFALGFARHYTVLMFEDKSDDLNHRAATFRSLLNHFTATVLGGRSEGGRACVRSALYTSVEPLILLNYPLVSGMETRYDELLSLPESAEVLFITGDCDHLCPLIQLAGIRKRMRATTWFVKVLNGDHHFEFHGDLTMRVSDACGQIAGMWKKRRDFSFTELVIKVDVQNDTV</sequence>
<evidence type="ECO:0000313" key="3">
    <source>
        <dbReference type="Proteomes" id="UP001595075"/>
    </source>
</evidence>
<evidence type="ECO:0000259" key="1">
    <source>
        <dbReference type="Pfam" id="PF20408"/>
    </source>
</evidence>
<organism evidence="2 3">
    <name type="scientific">Oculimacula yallundae</name>
    <dbReference type="NCBI Taxonomy" id="86028"/>
    <lineage>
        <taxon>Eukaryota</taxon>
        <taxon>Fungi</taxon>
        <taxon>Dikarya</taxon>
        <taxon>Ascomycota</taxon>
        <taxon>Pezizomycotina</taxon>
        <taxon>Leotiomycetes</taxon>
        <taxon>Helotiales</taxon>
        <taxon>Ploettnerulaceae</taxon>
        <taxon>Oculimacula</taxon>
    </lineage>
</organism>
<dbReference type="InterPro" id="IPR029058">
    <property type="entry name" value="AB_hydrolase_fold"/>
</dbReference>
<reference evidence="2 3" key="1">
    <citation type="journal article" date="2024" name="Commun. Biol.">
        <title>Comparative genomic analysis of thermophilic fungi reveals convergent evolutionary adaptations and gene losses.</title>
        <authorList>
            <person name="Steindorff A.S."/>
            <person name="Aguilar-Pontes M.V."/>
            <person name="Robinson A.J."/>
            <person name="Andreopoulos B."/>
            <person name="LaButti K."/>
            <person name="Kuo A."/>
            <person name="Mondo S."/>
            <person name="Riley R."/>
            <person name="Otillar R."/>
            <person name="Haridas S."/>
            <person name="Lipzen A."/>
            <person name="Grimwood J."/>
            <person name="Schmutz J."/>
            <person name="Clum A."/>
            <person name="Reid I.D."/>
            <person name="Moisan M.C."/>
            <person name="Butler G."/>
            <person name="Nguyen T.T.M."/>
            <person name="Dewar K."/>
            <person name="Conant G."/>
            <person name="Drula E."/>
            <person name="Henrissat B."/>
            <person name="Hansel C."/>
            <person name="Singer S."/>
            <person name="Hutchinson M.I."/>
            <person name="de Vries R.P."/>
            <person name="Natvig D.O."/>
            <person name="Powell A.J."/>
            <person name="Tsang A."/>
            <person name="Grigoriev I.V."/>
        </authorList>
    </citation>
    <scope>NUCLEOTIDE SEQUENCE [LARGE SCALE GENOMIC DNA]</scope>
    <source>
        <strain evidence="2 3">CBS 494.80</strain>
    </source>
</reference>
<gene>
    <name evidence="2" type="ORF">VTL71DRAFT_12208</name>
</gene>
<dbReference type="SUPFAM" id="SSF53474">
    <property type="entry name" value="alpha/beta-Hydrolases"/>
    <property type="match status" value="1"/>
</dbReference>
<dbReference type="InterPro" id="IPR046879">
    <property type="entry name" value="KANL3/Tex30_Abhydrolase"/>
</dbReference>
<protein>
    <recommendedName>
        <fullName evidence="1">KANL3/Tex30 alpha/beta hydrolase-like domain-containing protein</fullName>
    </recommendedName>
</protein>
<proteinExistence type="predicted"/>
<dbReference type="InterPro" id="IPR026555">
    <property type="entry name" value="NSL3/Tex30"/>
</dbReference>
<dbReference type="Proteomes" id="UP001595075">
    <property type="component" value="Unassembled WGS sequence"/>
</dbReference>
<evidence type="ECO:0000313" key="2">
    <source>
        <dbReference type="EMBL" id="KAL2072865.1"/>
    </source>
</evidence>
<name>A0ABR4CSM8_9HELO</name>
<feature type="domain" description="KANL3/Tex30 alpha/beta hydrolase-like" evidence="1">
    <location>
        <begin position="168"/>
        <end position="273"/>
    </location>
</feature>
<keyword evidence="3" id="KW-1185">Reference proteome</keyword>
<dbReference type="EMBL" id="JAZHXI010000004">
    <property type="protein sequence ID" value="KAL2072865.1"/>
    <property type="molecule type" value="Genomic_DNA"/>
</dbReference>
<dbReference type="Pfam" id="PF20408">
    <property type="entry name" value="Abhydrolase_11"/>
    <property type="match status" value="1"/>
</dbReference>
<dbReference type="PANTHER" id="PTHR13136:SF11">
    <property type="entry name" value="TESTIS-EXPRESSED PROTEIN 30"/>
    <property type="match status" value="1"/>
</dbReference>